<evidence type="ECO:0000256" key="8">
    <source>
        <dbReference type="RuleBase" id="RU004395"/>
    </source>
</evidence>
<name>A0ABW9MZX3_9FIRM</name>
<dbReference type="InterPro" id="IPR020555">
    <property type="entry name" value="MECDP_synthase_CS"/>
</dbReference>
<dbReference type="EMBL" id="JBGMEG010000004">
    <property type="protein sequence ID" value="MFO3717376.1"/>
    <property type="molecule type" value="Genomic_DNA"/>
</dbReference>
<feature type="binding site" evidence="7">
    <location>
        <begin position="132"/>
        <end position="135"/>
    </location>
    <ligand>
        <name>4-CDP-2-C-methyl-D-erythritol 2-phosphate</name>
        <dbReference type="ChEBI" id="CHEBI:57919"/>
    </ligand>
</feature>
<evidence type="ECO:0000313" key="10">
    <source>
        <dbReference type="EMBL" id="MFO3717376.1"/>
    </source>
</evidence>
<dbReference type="Gene3D" id="3.30.1330.50">
    <property type="entry name" value="2-C-methyl-D-erythritol 2,4-cyclodiphosphate synthase"/>
    <property type="match status" value="1"/>
</dbReference>
<accession>A0ABW9MZX3</accession>
<dbReference type="PANTHER" id="PTHR43181">
    <property type="entry name" value="2-C-METHYL-D-ERYTHRITOL 2,4-CYCLODIPHOSPHATE SYNTHASE, CHLOROPLASTIC"/>
    <property type="match status" value="1"/>
</dbReference>
<dbReference type="SUPFAM" id="SSF69765">
    <property type="entry name" value="IpsF-like"/>
    <property type="match status" value="1"/>
</dbReference>
<feature type="domain" description="2-C-methyl-D-erythritol 2,4-cyclodiphosphate synthase" evidence="9">
    <location>
        <begin position="1"/>
        <end position="154"/>
    </location>
</feature>
<comment type="similarity">
    <text evidence="7 8">Belongs to the IspF family.</text>
</comment>
<feature type="binding site" evidence="7">
    <location>
        <position position="10"/>
    </location>
    <ligand>
        <name>a divalent metal cation</name>
        <dbReference type="ChEBI" id="CHEBI:60240"/>
    </ligand>
</feature>
<dbReference type="EC" id="4.6.1.12" evidence="3 7"/>
<comment type="caution">
    <text evidence="10">The sequence shown here is derived from an EMBL/GenBank/DDBJ whole genome shotgun (WGS) entry which is preliminary data.</text>
</comment>
<dbReference type="PROSITE" id="PS01350">
    <property type="entry name" value="ISPF"/>
    <property type="match status" value="1"/>
</dbReference>
<evidence type="ECO:0000256" key="6">
    <source>
        <dbReference type="ARBA" id="ARBA00023239"/>
    </source>
</evidence>
<feature type="binding site" evidence="7">
    <location>
        <position position="139"/>
    </location>
    <ligand>
        <name>4-CDP-2-C-methyl-D-erythritol 2-phosphate</name>
        <dbReference type="ChEBI" id="CHEBI:57919"/>
    </ligand>
</feature>
<gene>
    <name evidence="7 10" type="primary">ispF</name>
    <name evidence="10" type="ORF">AB9Q04_03285</name>
</gene>
<proteinExistence type="inferred from homology"/>
<feature type="binding site" evidence="7">
    <location>
        <position position="8"/>
    </location>
    <ligand>
        <name>a divalent metal cation</name>
        <dbReference type="ChEBI" id="CHEBI:60240"/>
    </ligand>
</feature>
<evidence type="ECO:0000256" key="7">
    <source>
        <dbReference type="HAMAP-Rule" id="MF_00107"/>
    </source>
</evidence>
<keyword evidence="4 7" id="KW-0479">Metal-binding</keyword>
<comment type="subunit">
    <text evidence="7">Homotrimer.</text>
</comment>
<protein>
    <recommendedName>
        <fullName evidence="3 7">2-C-methyl-D-erythritol 2,4-cyclodiphosphate synthase</fullName>
        <shortName evidence="7">MECDP-synthase</shortName>
        <shortName evidence="7">MECPP-synthase</shortName>
        <shortName evidence="7">MECPS</shortName>
        <ecNumber evidence="3 7">4.6.1.12</ecNumber>
    </recommendedName>
</protein>
<evidence type="ECO:0000259" key="9">
    <source>
        <dbReference type="Pfam" id="PF02542"/>
    </source>
</evidence>
<organism evidence="10 11">
    <name type="scientific">Anaerococcus groningensis</name>
    <dbReference type="NCBI Taxonomy" id="3115616"/>
    <lineage>
        <taxon>Bacteria</taxon>
        <taxon>Bacillati</taxon>
        <taxon>Bacillota</taxon>
        <taxon>Tissierellia</taxon>
        <taxon>Tissierellales</taxon>
        <taxon>Peptoniphilaceae</taxon>
        <taxon>Anaerococcus</taxon>
    </lineage>
</organism>
<dbReference type="InterPro" id="IPR036571">
    <property type="entry name" value="MECDP_synthase_sf"/>
</dbReference>
<dbReference type="PANTHER" id="PTHR43181:SF1">
    <property type="entry name" value="2-C-METHYL-D-ERYTHRITOL 2,4-CYCLODIPHOSPHATE SYNTHASE, CHLOROPLASTIC"/>
    <property type="match status" value="1"/>
</dbReference>
<evidence type="ECO:0000256" key="5">
    <source>
        <dbReference type="ARBA" id="ARBA00023229"/>
    </source>
</evidence>
<evidence type="ECO:0000256" key="4">
    <source>
        <dbReference type="ARBA" id="ARBA00022723"/>
    </source>
</evidence>
<dbReference type="CDD" id="cd00554">
    <property type="entry name" value="MECDP_synthase"/>
    <property type="match status" value="1"/>
</dbReference>
<dbReference type="GO" id="GO:0008685">
    <property type="term" value="F:2-C-methyl-D-erythritol 2,4-cyclodiphosphate synthase activity"/>
    <property type="evidence" value="ECO:0007669"/>
    <property type="project" value="UniProtKB-EC"/>
</dbReference>
<feature type="binding site" evidence="7">
    <location>
        <begin position="8"/>
        <end position="10"/>
    </location>
    <ligand>
        <name>4-CDP-2-C-methyl-D-erythritol 2-phosphate</name>
        <dbReference type="ChEBI" id="CHEBI:57919"/>
    </ligand>
</feature>
<dbReference type="RefSeq" id="WP_410023951.1">
    <property type="nucleotide sequence ID" value="NZ_JBGMEG010000004.1"/>
</dbReference>
<dbReference type="Pfam" id="PF02542">
    <property type="entry name" value="YgbB"/>
    <property type="match status" value="1"/>
</dbReference>
<sequence length="160" mass="17333">MKIGIGYDVHRLVENRDLILGGIKFDYEKGLLGHSDADVLTHAVMDAILGALAIADIGKLFPDTDPKYKGISSIKLLDHVVGLMEENGYKIGNLDTVIICEMPKINPKRDEIKNLLAEHLKTNPANVSIKASTSEGLGFTGEGLGIEARAVVILEERNNA</sequence>
<feature type="binding site" evidence="7">
    <location>
        <begin position="61"/>
        <end position="65"/>
    </location>
    <ligand>
        <name>4-CDP-2-C-methyl-D-erythritol 2-phosphate</name>
        <dbReference type="ChEBI" id="CHEBI:57919"/>
    </ligand>
</feature>
<evidence type="ECO:0000256" key="2">
    <source>
        <dbReference type="ARBA" id="ARBA00004709"/>
    </source>
</evidence>
<comment type="catalytic activity">
    <reaction evidence="1 7 8">
        <text>4-CDP-2-C-methyl-D-erythritol 2-phosphate = 2-C-methyl-D-erythritol 2,4-cyclic diphosphate + CMP</text>
        <dbReference type="Rhea" id="RHEA:23864"/>
        <dbReference type="ChEBI" id="CHEBI:57919"/>
        <dbReference type="ChEBI" id="CHEBI:58483"/>
        <dbReference type="ChEBI" id="CHEBI:60377"/>
        <dbReference type="EC" id="4.6.1.12"/>
    </reaction>
</comment>
<reference evidence="10 11" key="1">
    <citation type="journal article" date="2025" name="Anaerobe">
        <title>Description of Anaerococcus kampingiae sp. nov., Anaerococcus groningensis sp. nov., Anaerococcus martiniensis sp. nov., and Anaerococcus cruorum sp. nov., isolated from human clinical specimens.</title>
        <authorList>
            <person name="Boiten K.E."/>
            <person name="Meijer J."/>
            <person name="van Wezel E.M."/>
            <person name="Veloo A.C.M."/>
        </authorList>
    </citation>
    <scope>NUCLEOTIDE SEQUENCE [LARGE SCALE GENOMIC DNA]</scope>
    <source>
        <strain evidence="10 11">ENR1011</strain>
    </source>
</reference>
<keyword evidence="5 7" id="KW-0414">Isoprene biosynthesis</keyword>
<feature type="binding site" evidence="7">
    <location>
        <begin position="56"/>
        <end position="58"/>
    </location>
    <ligand>
        <name>4-CDP-2-C-methyl-D-erythritol 2-phosphate</name>
        <dbReference type="ChEBI" id="CHEBI:57919"/>
    </ligand>
</feature>
<feature type="binding site" evidence="7">
    <location>
        <begin position="34"/>
        <end position="35"/>
    </location>
    <ligand>
        <name>4-CDP-2-C-methyl-D-erythritol 2-phosphate</name>
        <dbReference type="ChEBI" id="CHEBI:57919"/>
    </ligand>
</feature>
<feature type="site" description="Transition state stabilizer" evidence="7">
    <location>
        <position position="34"/>
    </location>
</feature>
<feature type="site" description="Transition state stabilizer" evidence="7">
    <location>
        <position position="133"/>
    </location>
</feature>
<evidence type="ECO:0000256" key="1">
    <source>
        <dbReference type="ARBA" id="ARBA00000200"/>
    </source>
</evidence>
<feature type="binding site" evidence="7">
    <location>
        <position position="42"/>
    </location>
    <ligand>
        <name>a divalent metal cation</name>
        <dbReference type="ChEBI" id="CHEBI:60240"/>
    </ligand>
</feature>
<comment type="caution">
    <text evidence="7">Lacks conserved residue(s) required for the propagation of feature annotation.</text>
</comment>
<comment type="cofactor">
    <cofactor evidence="7">
        <name>a divalent metal cation</name>
        <dbReference type="ChEBI" id="CHEBI:60240"/>
    </cofactor>
    <text evidence="7">Binds 1 divalent metal cation per subunit.</text>
</comment>
<evidence type="ECO:0000313" key="11">
    <source>
        <dbReference type="Proteomes" id="UP001637993"/>
    </source>
</evidence>
<comment type="pathway">
    <text evidence="2 7">Isoprenoid biosynthesis; isopentenyl diphosphate biosynthesis via DXP pathway; isopentenyl diphosphate from 1-deoxy-D-xylulose 5-phosphate: step 4/6.</text>
</comment>
<evidence type="ECO:0000256" key="3">
    <source>
        <dbReference type="ARBA" id="ARBA00012579"/>
    </source>
</evidence>
<dbReference type="NCBIfam" id="TIGR00151">
    <property type="entry name" value="ispF"/>
    <property type="match status" value="1"/>
</dbReference>
<comment type="function">
    <text evidence="7">Involved in the biosynthesis of isopentenyl diphosphate (IPP) and dimethylallyl diphosphate (DMAPP), two major building blocks of isoprenoid compounds. Catalyzes the conversion of 4-diphosphocytidyl-2-C-methyl-D-erythritol 2-phosphate (CDP-ME2P) to 2-C-methyl-D-erythritol 2,4-cyclodiphosphate (ME-CPP) with a corresponding release of cytidine 5-monophosphate (CMP).</text>
</comment>
<keyword evidence="6 7" id="KW-0456">Lyase</keyword>
<keyword evidence="11" id="KW-1185">Reference proteome</keyword>
<dbReference type="Proteomes" id="UP001637993">
    <property type="component" value="Unassembled WGS sequence"/>
</dbReference>
<dbReference type="InterPro" id="IPR003526">
    <property type="entry name" value="MECDP_synthase"/>
</dbReference>
<dbReference type="HAMAP" id="MF_00107">
    <property type="entry name" value="IspF"/>
    <property type="match status" value="1"/>
</dbReference>